<keyword evidence="1" id="KW-0346">Stress response</keyword>
<name>A0A445MZ75_9BACT</name>
<dbReference type="AlphaFoldDB" id="A0A445MZ75"/>
<protein>
    <submittedName>
        <fullName evidence="1">Putative heat shock protein Hsp33</fullName>
    </submittedName>
</protein>
<reference evidence="1" key="1">
    <citation type="submission" date="2018-01" db="EMBL/GenBank/DDBJ databases">
        <authorList>
            <person name="Regsiter A."/>
            <person name="William W."/>
        </authorList>
    </citation>
    <scope>NUCLEOTIDE SEQUENCE</scope>
    <source>
        <strain evidence="1">TRIP AH-1</strain>
    </source>
</reference>
<accession>A0A445MZ75</accession>
<sequence length="69" mass="7971">MTGKKYRIETMCPKCGCSAVSHLSPDEIKKRFGDVPNVEMECHECMLKYETPMEKACPEWDNECRLKGK</sequence>
<organism evidence="1">
    <name type="scientific">uncultured Desulfobacterium sp</name>
    <dbReference type="NCBI Taxonomy" id="201089"/>
    <lineage>
        <taxon>Bacteria</taxon>
        <taxon>Pseudomonadati</taxon>
        <taxon>Thermodesulfobacteriota</taxon>
        <taxon>Desulfobacteria</taxon>
        <taxon>Desulfobacterales</taxon>
        <taxon>Desulfobacteriaceae</taxon>
        <taxon>Desulfobacterium</taxon>
        <taxon>environmental samples</taxon>
    </lineage>
</organism>
<dbReference type="EMBL" id="OJIN01000169">
    <property type="protein sequence ID" value="SPD74641.1"/>
    <property type="molecule type" value="Genomic_DNA"/>
</dbReference>
<evidence type="ECO:0000313" key="1">
    <source>
        <dbReference type="EMBL" id="SPD74641.1"/>
    </source>
</evidence>
<proteinExistence type="predicted"/>
<gene>
    <name evidence="1" type="ORF">PITCH_A290025</name>
</gene>